<dbReference type="PANTHER" id="PTHR43252:SF6">
    <property type="entry name" value="NEGATIVE TRANSCRIPTION REGULATOR PADR"/>
    <property type="match status" value="1"/>
</dbReference>
<accession>A0A1X2FBW6</accession>
<dbReference type="SUPFAM" id="SSF46785">
    <property type="entry name" value="Winged helix' DNA-binding domain"/>
    <property type="match status" value="1"/>
</dbReference>
<dbReference type="PANTHER" id="PTHR43252">
    <property type="entry name" value="TRANSCRIPTIONAL REGULATOR YQJI"/>
    <property type="match status" value="1"/>
</dbReference>
<dbReference type="AlphaFoldDB" id="A0A1X2FBW6"/>
<dbReference type="InterPro" id="IPR036388">
    <property type="entry name" value="WH-like_DNA-bd_sf"/>
</dbReference>
<dbReference type="Proteomes" id="UP000193964">
    <property type="component" value="Unassembled WGS sequence"/>
</dbReference>
<organism evidence="2 3">
    <name type="scientific">Mycolicibacterium wolinskyi</name>
    <dbReference type="NCBI Taxonomy" id="59750"/>
    <lineage>
        <taxon>Bacteria</taxon>
        <taxon>Bacillati</taxon>
        <taxon>Actinomycetota</taxon>
        <taxon>Actinomycetes</taxon>
        <taxon>Mycobacteriales</taxon>
        <taxon>Mycobacteriaceae</taxon>
        <taxon>Mycolicibacterium</taxon>
    </lineage>
</organism>
<dbReference type="RefSeq" id="WP_085144617.1">
    <property type="nucleotide sequence ID" value="NZ_JACKUA010000019.1"/>
</dbReference>
<dbReference type="InterPro" id="IPR036390">
    <property type="entry name" value="WH_DNA-bd_sf"/>
</dbReference>
<proteinExistence type="predicted"/>
<evidence type="ECO:0000313" key="2">
    <source>
        <dbReference type="EMBL" id="ORX15479.1"/>
    </source>
</evidence>
<dbReference type="EMBL" id="LQQA01000013">
    <property type="protein sequence ID" value="ORX15479.1"/>
    <property type="molecule type" value="Genomic_DNA"/>
</dbReference>
<name>A0A1X2FBW6_9MYCO</name>
<reference evidence="2 3" key="1">
    <citation type="submission" date="2016-01" db="EMBL/GenBank/DDBJ databases">
        <title>The new phylogeny of the genus Mycobacterium.</title>
        <authorList>
            <person name="Tarcisio F."/>
            <person name="Conor M."/>
            <person name="Antonella G."/>
            <person name="Elisabetta G."/>
            <person name="Giulia F.S."/>
            <person name="Sara T."/>
            <person name="Anna F."/>
            <person name="Clotilde B."/>
            <person name="Roberto B."/>
            <person name="Veronica D.S."/>
            <person name="Fabio R."/>
            <person name="Monica P."/>
            <person name="Olivier J."/>
            <person name="Enrico T."/>
            <person name="Nicola S."/>
        </authorList>
    </citation>
    <scope>NUCLEOTIDE SEQUENCE [LARGE SCALE GENOMIC DNA]</scope>
    <source>
        <strain evidence="2 3">ATCC 700010</strain>
    </source>
</reference>
<dbReference type="InterPro" id="IPR005149">
    <property type="entry name" value="Tscrpt_reg_PadR_N"/>
</dbReference>
<gene>
    <name evidence="2" type="ORF">AWC31_23140</name>
</gene>
<protein>
    <submittedName>
        <fullName evidence="2">PadR family transcriptional regulator</fullName>
    </submittedName>
</protein>
<evidence type="ECO:0000313" key="3">
    <source>
        <dbReference type="Proteomes" id="UP000193964"/>
    </source>
</evidence>
<feature type="domain" description="Transcription regulator PadR N-terminal" evidence="1">
    <location>
        <begin position="21"/>
        <end position="92"/>
    </location>
</feature>
<sequence length="218" mass="25050">MTDAAHDAERPSLSPTAWALLGMLSGGDELSGYDIKKWMNWVLRFFYPNPAYSQIYSELKRLEQLGLVTSRLEGGARSRRMYKITDAGMTAVTRWTNEEPVEPPTLKHNTLLRLIFGHLTNPGRLKELLAEHVEYADRMQREAATDERGAAAHPAWSYARLALQWSQRYYAAERELAQQLIKDLDAAEEAFAKAGMQWPVREFWYEVEQRITAEEEEG</sequence>
<comment type="caution">
    <text evidence="2">The sequence shown here is derived from an EMBL/GenBank/DDBJ whole genome shotgun (WGS) entry which is preliminary data.</text>
</comment>
<dbReference type="Gene3D" id="1.10.10.10">
    <property type="entry name" value="Winged helix-like DNA-binding domain superfamily/Winged helix DNA-binding domain"/>
    <property type="match status" value="1"/>
</dbReference>
<dbReference type="Pfam" id="PF03551">
    <property type="entry name" value="PadR"/>
    <property type="match status" value="1"/>
</dbReference>
<evidence type="ECO:0000259" key="1">
    <source>
        <dbReference type="Pfam" id="PF03551"/>
    </source>
</evidence>